<dbReference type="Gramene" id="OB11G25400.1">
    <property type="protein sequence ID" value="OB11G25400.1"/>
    <property type="gene ID" value="OB11G25400"/>
</dbReference>
<reference evidence="2" key="1">
    <citation type="journal article" date="2013" name="Nat. Commun.">
        <title>Whole-genome sequencing of Oryza brachyantha reveals mechanisms underlying Oryza genome evolution.</title>
        <authorList>
            <person name="Chen J."/>
            <person name="Huang Q."/>
            <person name="Gao D."/>
            <person name="Wang J."/>
            <person name="Lang Y."/>
            <person name="Liu T."/>
            <person name="Li B."/>
            <person name="Bai Z."/>
            <person name="Luis Goicoechea J."/>
            <person name="Liang C."/>
            <person name="Chen C."/>
            <person name="Zhang W."/>
            <person name="Sun S."/>
            <person name="Liao Y."/>
            <person name="Zhang X."/>
            <person name="Yang L."/>
            <person name="Song C."/>
            <person name="Wang M."/>
            <person name="Shi J."/>
            <person name="Liu G."/>
            <person name="Liu J."/>
            <person name="Zhou H."/>
            <person name="Zhou W."/>
            <person name="Yu Q."/>
            <person name="An N."/>
            <person name="Chen Y."/>
            <person name="Cai Q."/>
            <person name="Wang B."/>
            <person name="Liu B."/>
            <person name="Min J."/>
            <person name="Huang Y."/>
            <person name="Wu H."/>
            <person name="Li Z."/>
            <person name="Zhang Y."/>
            <person name="Yin Y."/>
            <person name="Song W."/>
            <person name="Jiang J."/>
            <person name="Jackson S.A."/>
            <person name="Wing R.A."/>
            <person name="Wang J."/>
            <person name="Chen M."/>
        </authorList>
    </citation>
    <scope>NUCLEOTIDE SEQUENCE [LARGE SCALE GENOMIC DNA]</scope>
    <source>
        <strain evidence="2">cv. IRGC 101232</strain>
    </source>
</reference>
<evidence type="ECO:0000313" key="3">
    <source>
        <dbReference type="Proteomes" id="UP000006038"/>
    </source>
</evidence>
<keyword evidence="3" id="KW-1185">Reference proteome</keyword>
<dbReference type="AlphaFoldDB" id="J3N9Q4"/>
<evidence type="ECO:0000313" key="2">
    <source>
        <dbReference type="EnsemblPlants" id="OB11G25400.1"/>
    </source>
</evidence>
<name>J3N9Q4_ORYBR</name>
<feature type="region of interest" description="Disordered" evidence="1">
    <location>
        <begin position="1"/>
        <end position="77"/>
    </location>
</feature>
<proteinExistence type="predicted"/>
<organism evidence="2">
    <name type="scientific">Oryza brachyantha</name>
    <name type="common">malo sina</name>
    <dbReference type="NCBI Taxonomy" id="4533"/>
    <lineage>
        <taxon>Eukaryota</taxon>
        <taxon>Viridiplantae</taxon>
        <taxon>Streptophyta</taxon>
        <taxon>Embryophyta</taxon>
        <taxon>Tracheophyta</taxon>
        <taxon>Spermatophyta</taxon>
        <taxon>Magnoliopsida</taxon>
        <taxon>Liliopsida</taxon>
        <taxon>Poales</taxon>
        <taxon>Poaceae</taxon>
        <taxon>BOP clade</taxon>
        <taxon>Oryzoideae</taxon>
        <taxon>Oryzeae</taxon>
        <taxon>Oryzinae</taxon>
        <taxon>Oryza</taxon>
    </lineage>
</organism>
<feature type="compositionally biased region" description="Pro residues" evidence="1">
    <location>
        <begin position="56"/>
        <end position="71"/>
    </location>
</feature>
<sequence>QHGQTAGRRAPPPPPRSPLRRPRTGFLLTPPALISRELPSFILTGEHPSTSSAGRSPPPVAPSSPRRPPLPLAILRP</sequence>
<dbReference type="EnsemblPlants" id="OB11G25400.1">
    <property type="protein sequence ID" value="OB11G25400.1"/>
    <property type="gene ID" value="OB11G25400"/>
</dbReference>
<dbReference type="HOGENOM" id="CLU_2645315_0_0_1"/>
<reference evidence="2" key="2">
    <citation type="submission" date="2013-04" db="UniProtKB">
        <authorList>
            <consortium name="EnsemblPlants"/>
        </authorList>
    </citation>
    <scope>IDENTIFICATION</scope>
</reference>
<evidence type="ECO:0000256" key="1">
    <source>
        <dbReference type="SAM" id="MobiDB-lite"/>
    </source>
</evidence>
<dbReference type="Proteomes" id="UP000006038">
    <property type="component" value="Chromosome 11"/>
</dbReference>
<protein>
    <submittedName>
        <fullName evidence="2">Uncharacterized protein</fullName>
    </submittedName>
</protein>
<accession>J3N9Q4</accession>